<feature type="compositionally biased region" description="Acidic residues" evidence="1">
    <location>
        <begin position="44"/>
        <end position="57"/>
    </location>
</feature>
<keyword evidence="3" id="KW-1185">Reference proteome</keyword>
<comment type="caution">
    <text evidence="2">The sequence shown here is derived from an EMBL/GenBank/DDBJ whole genome shotgun (WGS) entry which is preliminary data.</text>
</comment>
<evidence type="ECO:0000256" key="1">
    <source>
        <dbReference type="SAM" id="MobiDB-lite"/>
    </source>
</evidence>
<gene>
    <name evidence="2" type="ORF">CPB83DRAFT_889957</name>
</gene>
<feature type="compositionally biased region" description="Basic and acidic residues" evidence="1">
    <location>
        <begin position="96"/>
        <end position="134"/>
    </location>
</feature>
<sequence>MFTQIEASKKFKKAWIEKAKIKSQWKAQKKKEGLAERSKLDIPVYDEQDDSDDESEEGQGPLAPSPSPPPWALEEDVRESQLRASNENQPHRARSDHKGKATRRDERQDPAKKRKVQSEGEGGHEKREGDNVRELMREAYSIESLHTFKADPLKRRTATGRQRGEKGRGQPNMKLRMNAMLAKIKQDYT</sequence>
<feature type="compositionally biased region" description="Basic and acidic residues" evidence="1">
    <location>
        <begin position="30"/>
        <end position="40"/>
    </location>
</feature>
<dbReference type="Proteomes" id="UP000807306">
    <property type="component" value="Unassembled WGS sequence"/>
</dbReference>
<accession>A0A9P6EQN8</accession>
<evidence type="ECO:0000313" key="2">
    <source>
        <dbReference type="EMBL" id="KAF9533451.1"/>
    </source>
</evidence>
<dbReference type="EMBL" id="MU157828">
    <property type="protein sequence ID" value="KAF9533451.1"/>
    <property type="molecule type" value="Genomic_DNA"/>
</dbReference>
<organism evidence="2 3">
    <name type="scientific">Crepidotus variabilis</name>
    <dbReference type="NCBI Taxonomy" id="179855"/>
    <lineage>
        <taxon>Eukaryota</taxon>
        <taxon>Fungi</taxon>
        <taxon>Dikarya</taxon>
        <taxon>Basidiomycota</taxon>
        <taxon>Agaricomycotina</taxon>
        <taxon>Agaricomycetes</taxon>
        <taxon>Agaricomycetidae</taxon>
        <taxon>Agaricales</taxon>
        <taxon>Agaricineae</taxon>
        <taxon>Crepidotaceae</taxon>
        <taxon>Crepidotus</taxon>
    </lineage>
</organism>
<protein>
    <submittedName>
        <fullName evidence="2">Uncharacterized protein</fullName>
    </submittedName>
</protein>
<proteinExistence type="predicted"/>
<evidence type="ECO:0000313" key="3">
    <source>
        <dbReference type="Proteomes" id="UP000807306"/>
    </source>
</evidence>
<dbReference type="OrthoDB" id="3365439at2759"/>
<feature type="region of interest" description="Disordered" evidence="1">
    <location>
        <begin position="22"/>
        <end position="134"/>
    </location>
</feature>
<dbReference type="AlphaFoldDB" id="A0A9P6EQN8"/>
<reference evidence="2" key="1">
    <citation type="submission" date="2020-11" db="EMBL/GenBank/DDBJ databases">
        <authorList>
            <consortium name="DOE Joint Genome Institute"/>
            <person name="Ahrendt S."/>
            <person name="Riley R."/>
            <person name="Andreopoulos W."/>
            <person name="Labutti K."/>
            <person name="Pangilinan J."/>
            <person name="Ruiz-Duenas F.J."/>
            <person name="Barrasa J.M."/>
            <person name="Sanchez-Garcia M."/>
            <person name="Camarero S."/>
            <person name="Miyauchi S."/>
            <person name="Serrano A."/>
            <person name="Linde D."/>
            <person name="Babiker R."/>
            <person name="Drula E."/>
            <person name="Ayuso-Fernandez I."/>
            <person name="Pacheco R."/>
            <person name="Padilla G."/>
            <person name="Ferreira P."/>
            <person name="Barriuso J."/>
            <person name="Kellner H."/>
            <person name="Castanera R."/>
            <person name="Alfaro M."/>
            <person name="Ramirez L."/>
            <person name="Pisabarro A.G."/>
            <person name="Kuo A."/>
            <person name="Tritt A."/>
            <person name="Lipzen A."/>
            <person name="He G."/>
            <person name="Yan M."/>
            <person name="Ng V."/>
            <person name="Cullen D."/>
            <person name="Martin F."/>
            <person name="Rosso M.-N."/>
            <person name="Henrissat B."/>
            <person name="Hibbett D."/>
            <person name="Martinez A.T."/>
            <person name="Grigoriev I.V."/>
        </authorList>
    </citation>
    <scope>NUCLEOTIDE SEQUENCE</scope>
    <source>
        <strain evidence="2">CBS 506.95</strain>
    </source>
</reference>
<name>A0A9P6EQN8_9AGAR</name>
<feature type="region of interest" description="Disordered" evidence="1">
    <location>
        <begin position="146"/>
        <end position="173"/>
    </location>
</feature>